<accession>A0A024B0B7</accession>
<dbReference type="KEGG" id="vg:19526056"/>
<evidence type="ECO:0000313" key="2">
    <source>
        <dbReference type="Proteomes" id="UP000026900"/>
    </source>
</evidence>
<dbReference type="GeneID" id="19526056"/>
<proteinExistence type="predicted"/>
<protein>
    <submittedName>
        <fullName evidence="1">Uncharacterized protein</fullName>
    </submittedName>
</protein>
<dbReference type="RefSeq" id="YP_009036505.1">
    <property type="nucleotide sequence ID" value="NC_024213.1"/>
</dbReference>
<organism evidence="1 2">
    <name type="scientific">Bacillus phage Hakuna</name>
    <dbReference type="NCBI Taxonomy" id="1486659"/>
    <lineage>
        <taxon>Viruses</taxon>
        <taxon>Duplodnaviria</taxon>
        <taxon>Heunggongvirae</taxon>
        <taxon>Uroviricota</taxon>
        <taxon>Caudoviricetes</taxon>
        <taxon>Herelleviridae</taxon>
        <taxon>Bastillevirinae</taxon>
        <taxon>Wphvirus</taxon>
        <taxon>Wphvirus hakuna</taxon>
    </lineage>
</organism>
<dbReference type="Proteomes" id="UP000026900">
    <property type="component" value="Segment"/>
</dbReference>
<sequence>MTTKFEDDMLSLYMWMDRRARNGHVTKDMVKYMLKEFQTAIKRDFPEEIAKYKEETK</sequence>
<name>A0A024B0B7_9CAUD</name>
<evidence type="ECO:0000313" key="1">
    <source>
        <dbReference type="EMBL" id="AHZ10074.1"/>
    </source>
</evidence>
<dbReference type="EMBL" id="KJ489399">
    <property type="protein sequence ID" value="AHZ10074.1"/>
    <property type="molecule type" value="Genomic_DNA"/>
</dbReference>
<reference evidence="2" key="1">
    <citation type="submission" date="2014-09" db="EMBL/GenBank/DDBJ databases">
        <authorList>
            <person name="Sauder A.B."/>
            <person name="McKenzie Q.R."/>
            <person name="Temple L.M."/>
            <person name="Alexis B.K."/>
            <person name="Al-Atrache Z."/>
            <person name="Lewis L.O."/>
            <person name="Loesser-Casey K.E."/>
            <person name="Mitchell K.J."/>
        </authorList>
    </citation>
    <scope>NUCLEOTIDE SEQUENCE [LARGE SCALE GENOMIC DNA]</scope>
</reference>
<keyword evidence="2" id="KW-1185">Reference proteome</keyword>